<accession>A0A495AX35</accession>
<reference evidence="1 2" key="1">
    <citation type="submission" date="2018-10" db="EMBL/GenBank/DDBJ databases">
        <title>Genomic Encyclopedia of Type Strains, Phase IV (KMG-IV): sequencing the most valuable type-strain genomes for metagenomic binning, comparative biology and taxonomic classification.</title>
        <authorList>
            <person name="Goeker M."/>
        </authorList>
    </citation>
    <scope>NUCLEOTIDE SEQUENCE [LARGE SCALE GENOMIC DNA]</scope>
    <source>
        <strain evidence="1 2">DSM 3303</strain>
    </source>
</reference>
<dbReference type="AlphaFoldDB" id="A0A495AX35"/>
<dbReference type="EMBL" id="RBID01000020">
    <property type="protein sequence ID" value="RKQ52890.1"/>
    <property type="molecule type" value="Genomic_DNA"/>
</dbReference>
<dbReference type="RefSeq" id="WP_147424511.1">
    <property type="nucleotide sequence ID" value="NZ_RBID01000020.1"/>
</dbReference>
<evidence type="ECO:0000313" key="2">
    <source>
        <dbReference type="Proteomes" id="UP000279384"/>
    </source>
</evidence>
<name>A0A495AX35_VOGIN</name>
<dbReference type="Proteomes" id="UP000279384">
    <property type="component" value="Unassembled WGS sequence"/>
</dbReference>
<sequence>MRLSDETRYPHPVLGPLTNDYTVGEFSVSFSVSENVGTSALTLIHEITLTEPSLLELVKSGKATVGCIVVCRDTYYNQLHKLSFENGSTDFQAGSLLNRVTLRPVIWLNDEKAELTSEFIHPEFGSSITVTQGDIIAIDMEYVITVGKAKLATMESIFELTKVPNMEEGKVEIDLECERIAILLGPKTFEAINLLRGQSMHQSVMLSAVYLPAVMEVLDQLRSNAGTYADRRWYTPFIAKCDLKGITLNENTPLLQGGQALLNNPVAKLEQLMEGDSKNGD</sequence>
<organism evidence="1 2">
    <name type="scientific">Vogesella indigofera</name>
    <name type="common">Pseudomonas indigofera</name>
    <dbReference type="NCBI Taxonomy" id="45465"/>
    <lineage>
        <taxon>Bacteria</taxon>
        <taxon>Pseudomonadati</taxon>
        <taxon>Pseudomonadota</taxon>
        <taxon>Betaproteobacteria</taxon>
        <taxon>Neisseriales</taxon>
        <taxon>Chromobacteriaceae</taxon>
        <taxon>Vogesella</taxon>
    </lineage>
</organism>
<protein>
    <submittedName>
        <fullName evidence="1">Uncharacterized protein</fullName>
    </submittedName>
</protein>
<gene>
    <name evidence="1" type="ORF">C8E02_3359</name>
</gene>
<comment type="caution">
    <text evidence="1">The sequence shown here is derived from an EMBL/GenBank/DDBJ whole genome shotgun (WGS) entry which is preliminary data.</text>
</comment>
<evidence type="ECO:0000313" key="1">
    <source>
        <dbReference type="EMBL" id="RKQ52890.1"/>
    </source>
</evidence>
<proteinExistence type="predicted"/>